<dbReference type="PANTHER" id="PTHR47338:SF20">
    <property type="entry name" value="ZN(II)2CYS6 TRANSCRIPTION FACTOR (EUROFUNG)"/>
    <property type="match status" value="1"/>
</dbReference>
<evidence type="ECO:0000256" key="3">
    <source>
        <dbReference type="ARBA" id="ARBA00023015"/>
    </source>
</evidence>
<dbReference type="CDD" id="cd12148">
    <property type="entry name" value="fungal_TF_MHR"/>
    <property type="match status" value="1"/>
</dbReference>
<dbReference type="GO" id="GO:0008270">
    <property type="term" value="F:zinc ion binding"/>
    <property type="evidence" value="ECO:0007669"/>
    <property type="project" value="InterPro"/>
</dbReference>
<protein>
    <recommendedName>
        <fullName evidence="6">Zn(2)-C6 fungal-type domain-containing protein</fullName>
    </recommendedName>
</protein>
<evidence type="ECO:0000313" key="7">
    <source>
        <dbReference type="EMBL" id="KAH7231537.1"/>
    </source>
</evidence>
<dbReference type="Pfam" id="PF04082">
    <property type="entry name" value="Fungal_trans"/>
    <property type="match status" value="1"/>
</dbReference>
<evidence type="ECO:0000313" key="8">
    <source>
        <dbReference type="Proteomes" id="UP000736672"/>
    </source>
</evidence>
<reference evidence="7" key="1">
    <citation type="journal article" date="2021" name="Nat. Commun.">
        <title>Genetic determinants of endophytism in the Arabidopsis root mycobiome.</title>
        <authorList>
            <person name="Mesny F."/>
            <person name="Miyauchi S."/>
            <person name="Thiergart T."/>
            <person name="Pickel B."/>
            <person name="Atanasova L."/>
            <person name="Karlsson M."/>
            <person name="Huettel B."/>
            <person name="Barry K.W."/>
            <person name="Haridas S."/>
            <person name="Chen C."/>
            <person name="Bauer D."/>
            <person name="Andreopoulos W."/>
            <person name="Pangilinan J."/>
            <person name="LaButti K."/>
            <person name="Riley R."/>
            <person name="Lipzen A."/>
            <person name="Clum A."/>
            <person name="Drula E."/>
            <person name="Henrissat B."/>
            <person name="Kohler A."/>
            <person name="Grigoriev I.V."/>
            <person name="Martin F.M."/>
            <person name="Hacquard S."/>
        </authorList>
    </citation>
    <scope>NUCLEOTIDE SEQUENCE</scope>
    <source>
        <strain evidence="7">FSSC 5 MPI-SDFR-AT-0091</strain>
    </source>
</reference>
<dbReference type="AlphaFoldDB" id="A0A9P9JNE3"/>
<dbReference type="InterPro" id="IPR007219">
    <property type="entry name" value="XnlR_reg_dom"/>
</dbReference>
<dbReference type="SUPFAM" id="SSF57701">
    <property type="entry name" value="Zn2/Cys6 DNA-binding domain"/>
    <property type="match status" value="1"/>
</dbReference>
<evidence type="ECO:0000256" key="5">
    <source>
        <dbReference type="ARBA" id="ARBA00023242"/>
    </source>
</evidence>
<dbReference type="EMBL" id="JAGTJS010000032">
    <property type="protein sequence ID" value="KAH7231537.1"/>
    <property type="molecule type" value="Genomic_DNA"/>
</dbReference>
<keyword evidence="3" id="KW-0805">Transcription regulation</keyword>
<dbReference type="SMART" id="SM00066">
    <property type="entry name" value="GAL4"/>
    <property type="match status" value="1"/>
</dbReference>
<evidence type="ECO:0000256" key="1">
    <source>
        <dbReference type="ARBA" id="ARBA00004123"/>
    </source>
</evidence>
<keyword evidence="4" id="KW-0804">Transcription</keyword>
<gene>
    <name evidence="7" type="ORF">B0J15DRAFT_410135</name>
</gene>
<comment type="subcellular location">
    <subcellularLocation>
        <location evidence="1">Nucleus</location>
    </subcellularLocation>
</comment>
<comment type="caution">
    <text evidence="7">The sequence shown here is derived from an EMBL/GenBank/DDBJ whole genome shotgun (WGS) entry which is preliminary data.</text>
</comment>
<accession>A0A9P9JNE3</accession>
<dbReference type="PROSITE" id="PS50048">
    <property type="entry name" value="ZN2_CY6_FUNGAL_2"/>
    <property type="match status" value="1"/>
</dbReference>
<evidence type="ECO:0000256" key="2">
    <source>
        <dbReference type="ARBA" id="ARBA00022723"/>
    </source>
</evidence>
<dbReference type="PROSITE" id="PS00463">
    <property type="entry name" value="ZN2_CY6_FUNGAL_1"/>
    <property type="match status" value="1"/>
</dbReference>
<dbReference type="OrthoDB" id="3862662at2759"/>
<dbReference type="GO" id="GO:0000981">
    <property type="term" value="F:DNA-binding transcription factor activity, RNA polymerase II-specific"/>
    <property type="evidence" value="ECO:0007669"/>
    <property type="project" value="InterPro"/>
</dbReference>
<organism evidence="7 8">
    <name type="scientific">Fusarium solani</name>
    <name type="common">Filamentous fungus</name>
    <dbReference type="NCBI Taxonomy" id="169388"/>
    <lineage>
        <taxon>Eukaryota</taxon>
        <taxon>Fungi</taxon>
        <taxon>Dikarya</taxon>
        <taxon>Ascomycota</taxon>
        <taxon>Pezizomycotina</taxon>
        <taxon>Sordariomycetes</taxon>
        <taxon>Hypocreomycetidae</taxon>
        <taxon>Hypocreales</taxon>
        <taxon>Nectriaceae</taxon>
        <taxon>Fusarium</taxon>
        <taxon>Fusarium solani species complex</taxon>
    </lineage>
</organism>
<evidence type="ECO:0000259" key="6">
    <source>
        <dbReference type="PROSITE" id="PS50048"/>
    </source>
</evidence>
<dbReference type="Gene3D" id="4.10.240.10">
    <property type="entry name" value="Zn(2)-C6 fungal-type DNA-binding domain"/>
    <property type="match status" value="1"/>
</dbReference>
<dbReference type="InterPro" id="IPR001138">
    <property type="entry name" value="Zn2Cys6_DnaBD"/>
</dbReference>
<dbReference type="Proteomes" id="UP000736672">
    <property type="component" value="Unassembled WGS sequence"/>
</dbReference>
<dbReference type="Pfam" id="PF00172">
    <property type="entry name" value="Zn_clus"/>
    <property type="match status" value="1"/>
</dbReference>
<feature type="domain" description="Zn(2)-C6 fungal-type" evidence="6">
    <location>
        <begin position="12"/>
        <end position="42"/>
    </location>
</feature>
<dbReference type="PANTHER" id="PTHR47338">
    <property type="entry name" value="ZN(II)2CYS6 TRANSCRIPTION FACTOR (EUROFUNG)-RELATED"/>
    <property type="match status" value="1"/>
</dbReference>
<dbReference type="InterPro" id="IPR050815">
    <property type="entry name" value="TF_fung"/>
</dbReference>
<name>A0A9P9JNE3_FUSSL</name>
<keyword evidence="5" id="KW-0539">Nucleus</keyword>
<dbReference type="InterPro" id="IPR036864">
    <property type="entry name" value="Zn2-C6_fun-type_DNA-bd_sf"/>
</dbReference>
<dbReference type="GO" id="GO:0006351">
    <property type="term" value="P:DNA-templated transcription"/>
    <property type="evidence" value="ECO:0007669"/>
    <property type="project" value="InterPro"/>
</dbReference>
<keyword evidence="8" id="KW-1185">Reference proteome</keyword>
<keyword evidence="2" id="KW-0479">Metal-binding</keyword>
<evidence type="ECO:0000256" key="4">
    <source>
        <dbReference type="ARBA" id="ARBA00023163"/>
    </source>
</evidence>
<proteinExistence type="predicted"/>
<dbReference type="GO" id="GO:0005634">
    <property type="term" value="C:nucleus"/>
    <property type="evidence" value="ECO:0007669"/>
    <property type="project" value="UniProtKB-SubCell"/>
</dbReference>
<dbReference type="CDD" id="cd00067">
    <property type="entry name" value="GAL4"/>
    <property type="match status" value="1"/>
</dbReference>
<dbReference type="GO" id="GO:0003677">
    <property type="term" value="F:DNA binding"/>
    <property type="evidence" value="ECO:0007669"/>
    <property type="project" value="InterPro"/>
</dbReference>
<sequence>MDGLVDQSSRLACASCRSQKRKCTRELPSCHLCRKNGRPCVYPGSQAIGDGHQVHPTTLQNTFPALFFLDSYTFKQRGSTISSPPVSALPQEFLRMIGKSPEQFSNVVDSFFAMIHPVFPIVSKRTLHQQISSEGYHSPEVILLLQCMEILLPNRDGAAIDPQTQYRKAKRCLHLIEDQGIISMRVLQATLLLCLYEAGHAIFPAAFLSVGHCARIGHAIGIHDRRGVSQMFPSTMSWTATEEIRRTWWGVIILDRFINIGLPDRPFASVDACPEDLLPMDEALWDLGEQTVVPSLAVSSSTDLPAPPFARTCQAAHLLSRVLSHIGTSQSTRSPEQYYSEALQLHGILSSFKLALDQEVKREEPHSFVVYSPARGLCFSAIIALCDNHTCADLDDLSGVGTPEQLKMQETALNTLHEIGASVWQFASHLVNLLEPQRSQIIISPFAAQCLYDAATQYQWYIEETGKVELKAAVDLLKQALAFIGCSWKVGGKPGPISHSITTTDTDLEKYCRILEGETV</sequence>